<reference evidence="2 3" key="1">
    <citation type="submission" date="2017-11" db="EMBL/GenBank/DDBJ databases">
        <title>Draft genome sequence of Bacillus pumilus 51_5il from lake Gorkoye (Russia: Novosibirsk region).</title>
        <authorList>
            <person name="Shipova A.A."/>
            <person name="Rozanov A.S."/>
            <person name="Bryanskaya A.V."/>
            <person name="Peltek S.E."/>
        </authorList>
    </citation>
    <scope>NUCLEOTIDE SEQUENCE [LARGE SCALE GENOMIC DNA]</scope>
    <source>
        <strain evidence="2 3">51_5il</strain>
    </source>
</reference>
<dbReference type="GO" id="GO:0006071">
    <property type="term" value="P:glycerol metabolic process"/>
    <property type="evidence" value="ECO:0007669"/>
    <property type="project" value="InterPro"/>
</dbReference>
<evidence type="ECO:0000259" key="1">
    <source>
        <dbReference type="PROSITE" id="PS51480"/>
    </source>
</evidence>
<dbReference type="InterPro" id="IPR033470">
    <property type="entry name" value="FakA-like_C"/>
</dbReference>
<name>A0A2G8IZ26_BACPU</name>
<dbReference type="AlphaFoldDB" id="A0A2G8IZ26"/>
<dbReference type="GO" id="GO:0004371">
    <property type="term" value="F:glycerone kinase activity"/>
    <property type="evidence" value="ECO:0007669"/>
    <property type="project" value="InterPro"/>
</dbReference>
<dbReference type="SUPFAM" id="SSF101473">
    <property type="entry name" value="DhaL-like"/>
    <property type="match status" value="1"/>
</dbReference>
<feature type="domain" description="DhaL" evidence="1">
    <location>
        <begin position="9"/>
        <end position="201"/>
    </location>
</feature>
<dbReference type="Pfam" id="PF02734">
    <property type="entry name" value="Dak2"/>
    <property type="match status" value="1"/>
</dbReference>
<dbReference type="PROSITE" id="PS51480">
    <property type="entry name" value="DHAL"/>
    <property type="match status" value="1"/>
</dbReference>
<protein>
    <recommendedName>
        <fullName evidence="1">DhaL domain-containing protein</fullName>
    </recommendedName>
</protein>
<dbReference type="EMBL" id="PEKP01000002">
    <property type="protein sequence ID" value="PIK28701.1"/>
    <property type="molecule type" value="Genomic_DNA"/>
</dbReference>
<sequence>MSIRNLDGRSFAKMILAGAHHLSQNAQIVDALNVFPVPDGDTGTNMNLSMTSGAKAVEETTTDHIGKVGVALSKGLLMGARGNSGVILSQLFRGFSKNIEQKESIDAKEFALALQAGVDTAYKAVMKPIEGTILTVAKDAAKKAVAVSATEDQIDRVLELTIEEARASLERTPDLLPVLKEVGVVDSGGKGLLCVYEGFLASLRGEELPSKMASLPTLKELVSAEHHKSAQSHMNTEDIEFGYCTEFMVKFEEDKQSFEENTFREDLSEFGDSLLVVSDDTLAKVHIHAEQPGDVLSYAQRYGSLINMKIENMREQHSSIVNEERDHSPAAPKTPAAEKQRFGVVSVAMGEGIADLFKSIGASVVIEGGQTMNPSTEDIVKAIDSIHAETVFILPNNSNIVMAAKQAATVSSREVVVIPTKTVPQGMSALLSLNETASNEDNEAAMLEAIDHVKSGQITFAVRDTQIDGIDIAKGDYMGLFNGKITLTAKNQLDAAKELLTKMVTEDDEIVTIIKGEDASTDEMEALEAFIEETFEDVEVEVHDGKQPLYSYILAVE</sequence>
<dbReference type="SMART" id="SM01121">
    <property type="entry name" value="Dak1_2"/>
    <property type="match status" value="1"/>
</dbReference>
<dbReference type="SMART" id="SM01120">
    <property type="entry name" value="Dak2"/>
    <property type="match status" value="1"/>
</dbReference>
<gene>
    <name evidence="2" type="ORF">CTV99_01130</name>
</gene>
<dbReference type="NCBIfam" id="TIGR03599">
    <property type="entry name" value="YloV"/>
    <property type="match status" value="1"/>
</dbReference>
<evidence type="ECO:0000313" key="3">
    <source>
        <dbReference type="Proteomes" id="UP000230768"/>
    </source>
</evidence>
<proteinExistence type="predicted"/>
<comment type="caution">
    <text evidence="2">The sequence shown here is derived from an EMBL/GenBank/DDBJ whole genome shotgun (WGS) entry which is preliminary data.</text>
</comment>
<dbReference type="Pfam" id="PF13684">
    <property type="entry name" value="FakA-like_C"/>
    <property type="match status" value="1"/>
</dbReference>
<organism evidence="2 3">
    <name type="scientific">Bacillus pumilus</name>
    <name type="common">Bacillus mesentericus</name>
    <dbReference type="NCBI Taxonomy" id="1408"/>
    <lineage>
        <taxon>Bacteria</taxon>
        <taxon>Bacillati</taxon>
        <taxon>Bacillota</taxon>
        <taxon>Bacilli</taxon>
        <taxon>Bacillales</taxon>
        <taxon>Bacillaceae</taxon>
        <taxon>Bacillus</taxon>
    </lineage>
</organism>
<dbReference type="RefSeq" id="WP_099725892.1">
    <property type="nucleotide sequence ID" value="NZ_JAEKDO010000009.1"/>
</dbReference>
<dbReference type="InterPro" id="IPR036117">
    <property type="entry name" value="DhaL_dom_sf"/>
</dbReference>
<dbReference type="Pfam" id="PF21645">
    <property type="entry name" value="FakA-like_M"/>
    <property type="match status" value="1"/>
</dbReference>
<dbReference type="InterPro" id="IPR048394">
    <property type="entry name" value="FakA-like_M"/>
</dbReference>
<dbReference type="InterPro" id="IPR050270">
    <property type="entry name" value="DegV_domain_contain"/>
</dbReference>
<dbReference type="PANTHER" id="PTHR33434">
    <property type="entry name" value="DEGV DOMAIN-CONTAINING PROTEIN DR_1986-RELATED"/>
    <property type="match status" value="1"/>
</dbReference>
<dbReference type="Proteomes" id="UP000230768">
    <property type="component" value="Unassembled WGS sequence"/>
</dbReference>
<dbReference type="InterPro" id="IPR019986">
    <property type="entry name" value="YloV-like"/>
</dbReference>
<evidence type="ECO:0000313" key="2">
    <source>
        <dbReference type="EMBL" id="PIK28701.1"/>
    </source>
</evidence>
<dbReference type="PANTHER" id="PTHR33434:SF4">
    <property type="entry name" value="PHOSPHATASE PROTEIN"/>
    <property type="match status" value="1"/>
</dbReference>
<dbReference type="InterPro" id="IPR004007">
    <property type="entry name" value="DhaL_dom"/>
</dbReference>
<accession>A0A2G8IZ26</accession>
<dbReference type="Gene3D" id="1.25.40.340">
    <property type="match status" value="1"/>
</dbReference>